<gene>
    <name evidence="6" type="ordered locus">TREPR_3270</name>
</gene>
<dbReference type="InterPro" id="IPR023765">
    <property type="entry name" value="SBP_5_CS"/>
</dbReference>
<dbReference type="OrthoDB" id="304884at2"/>
<organism evidence="6 7">
    <name type="scientific">Treponema primitia (strain ATCC BAA-887 / DSM 12427 / ZAS-2)</name>
    <dbReference type="NCBI Taxonomy" id="545694"/>
    <lineage>
        <taxon>Bacteria</taxon>
        <taxon>Pseudomonadati</taxon>
        <taxon>Spirochaetota</taxon>
        <taxon>Spirochaetia</taxon>
        <taxon>Spirochaetales</taxon>
        <taxon>Treponemataceae</taxon>
        <taxon>Treponema</taxon>
    </lineage>
</organism>
<dbReference type="PIRSF" id="PIRSF002741">
    <property type="entry name" value="MppA"/>
    <property type="match status" value="1"/>
</dbReference>
<feature type="domain" description="Solute-binding protein family 5" evidence="5">
    <location>
        <begin position="78"/>
        <end position="410"/>
    </location>
</feature>
<dbReference type="Gene3D" id="3.40.190.10">
    <property type="entry name" value="Periplasmic binding protein-like II"/>
    <property type="match status" value="1"/>
</dbReference>
<dbReference type="SUPFAM" id="SSF53850">
    <property type="entry name" value="Periplasmic binding protein-like II"/>
    <property type="match status" value="1"/>
</dbReference>
<dbReference type="InterPro" id="IPR000914">
    <property type="entry name" value="SBP_5_dom"/>
</dbReference>
<evidence type="ECO:0000256" key="1">
    <source>
        <dbReference type="ARBA" id="ARBA00005695"/>
    </source>
</evidence>
<sequence length="532" mass="58142">MKKSTVGGLLAGLLVLVSTQQLSAGAKQEAPRAKDTLVVSVGGGITSGDYEPWGWDYGFEGMSIFHTALLKINVNVETEPDLATGFTISDDGLVYTYTLRRDVKFSDGTSLTAEDVAFTYETAKNAGGSVDLTMLKSIEVLDGDTVRFTLNKVFSPFIRTTALVGIIPKKGYGPGYSRNPVGTGPFKLKQIDVSQQLIVEPNPYYYGIKSPFKQITFLNIDEQTALATARSGQIDVVMVNPEYARETVRGMRLETIKTSDNRGFNLPVIPQTTNAAGQVVGSNVTSDPIVRRALNIGISRQEIINNALNGIGTPSWIRFEGLPWANEEPGLKDSQVDEARRILQQAGWVDGDGDGIREKNGVRCEFRITGRADDLQRYNLAVALSENARKLGINIIAESTDWPQAQRSARGIPTCIGTGSYSFYDVFTAFHSSLAGIDTVSLGNSPMYTNPAVDWYIDAMLGAKTEAEAFGFAKQAQYDGKGGPNVDLPYLWLVTIDHTYFVRDGLSLGVQRIHPHGHGMPVIQNLNEWKYQ</sequence>
<proteinExistence type="inferred from homology"/>
<feature type="signal peptide" evidence="4">
    <location>
        <begin position="1"/>
        <end position="24"/>
    </location>
</feature>
<dbReference type="CDD" id="cd08518">
    <property type="entry name" value="PBP2_NikA_DppA_OppA_like_19"/>
    <property type="match status" value="1"/>
</dbReference>
<dbReference type="HOGENOM" id="CLU_017028_8_5_12"/>
<dbReference type="PANTHER" id="PTHR30290">
    <property type="entry name" value="PERIPLASMIC BINDING COMPONENT OF ABC TRANSPORTER"/>
    <property type="match status" value="1"/>
</dbReference>
<dbReference type="eggNOG" id="COG0747">
    <property type="taxonomic scope" value="Bacteria"/>
</dbReference>
<name>F5YKV1_TREPZ</name>
<dbReference type="Gene3D" id="3.10.105.10">
    <property type="entry name" value="Dipeptide-binding Protein, Domain 3"/>
    <property type="match status" value="1"/>
</dbReference>
<protein>
    <submittedName>
        <fullName evidence="6">Peptide/opine/nickel ABC transporter</fullName>
    </submittedName>
</protein>
<dbReference type="GO" id="GO:1904680">
    <property type="term" value="F:peptide transmembrane transporter activity"/>
    <property type="evidence" value="ECO:0007669"/>
    <property type="project" value="TreeGrafter"/>
</dbReference>
<dbReference type="AlphaFoldDB" id="F5YKV1"/>
<dbReference type="InterPro" id="IPR030678">
    <property type="entry name" value="Peptide/Ni-bd"/>
</dbReference>
<dbReference type="PANTHER" id="PTHR30290:SF9">
    <property type="entry name" value="OLIGOPEPTIDE-BINDING PROTEIN APPA"/>
    <property type="match status" value="1"/>
</dbReference>
<dbReference type="STRING" id="545694.TREPR_3270"/>
<dbReference type="PROSITE" id="PS01040">
    <property type="entry name" value="SBP_BACTERIAL_5"/>
    <property type="match status" value="1"/>
</dbReference>
<evidence type="ECO:0000259" key="5">
    <source>
        <dbReference type="Pfam" id="PF00496"/>
    </source>
</evidence>
<evidence type="ECO:0000256" key="2">
    <source>
        <dbReference type="ARBA" id="ARBA00022448"/>
    </source>
</evidence>
<dbReference type="RefSeq" id="WP_015707004.1">
    <property type="nucleotide sequence ID" value="NC_015578.1"/>
</dbReference>
<evidence type="ECO:0000313" key="7">
    <source>
        <dbReference type="Proteomes" id="UP000009223"/>
    </source>
</evidence>
<dbReference type="GO" id="GO:0043190">
    <property type="term" value="C:ATP-binding cassette (ABC) transporter complex"/>
    <property type="evidence" value="ECO:0007669"/>
    <property type="project" value="InterPro"/>
</dbReference>
<dbReference type="EMBL" id="CP001843">
    <property type="protein sequence ID" value="AEF84386.1"/>
    <property type="molecule type" value="Genomic_DNA"/>
</dbReference>
<evidence type="ECO:0000256" key="3">
    <source>
        <dbReference type="ARBA" id="ARBA00022729"/>
    </source>
</evidence>
<dbReference type="GO" id="GO:0030288">
    <property type="term" value="C:outer membrane-bounded periplasmic space"/>
    <property type="evidence" value="ECO:0007669"/>
    <property type="project" value="UniProtKB-ARBA"/>
</dbReference>
<reference evidence="7" key="1">
    <citation type="submission" date="2009-12" db="EMBL/GenBank/DDBJ databases">
        <title>Complete sequence of Treponema primitia strain ZAS-2.</title>
        <authorList>
            <person name="Tetu S.G."/>
            <person name="Matson E."/>
            <person name="Ren Q."/>
            <person name="Seshadri R."/>
            <person name="Elbourne L."/>
            <person name="Hassan K.A."/>
            <person name="Durkin A."/>
            <person name="Radune D."/>
            <person name="Mohamoud Y."/>
            <person name="Shay R."/>
            <person name="Jin S."/>
            <person name="Zhang X."/>
            <person name="Lucey K."/>
            <person name="Ballor N.R."/>
            <person name="Ottesen E."/>
            <person name="Rosenthal R."/>
            <person name="Allen A."/>
            <person name="Leadbetter J.R."/>
            <person name="Paulsen I.T."/>
        </authorList>
    </citation>
    <scope>NUCLEOTIDE SEQUENCE [LARGE SCALE GENOMIC DNA]</scope>
    <source>
        <strain evidence="7">ATCC BAA-887 / DSM 12427 / ZAS-2</strain>
    </source>
</reference>
<comment type="similarity">
    <text evidence="1">Belongs to the bacterial solute-binding protein 5 family.</text>
</comment>
<dbReference type="GO" id="GO:0015833">
    <property type="term" value="P:peptide transport"/>
    <property type="evidence" value="ECO:0007669"/>
    <property type="project" value="TreeGrafter"/>
</dbReference>
<keyword evidence="2" id="KW-0813">Transport</keyword>
<evidence type="ECO:0000256" key="4">
    <source>
        <dbReference type="SAM" id="SignalP"/>
    </source>
</evidence>
<keyword evidence="3 4" id="KW-0732">Signal</keyword>
<accession>F5YKV1</accession>
<feature type="chain" id="PRO_5003329952" evidence="4">
    <location>
        <begin position="25"/>
        <end position="532"/>
    </location>
</feature>
<dbReference type="KEGG" id="tpi:TREPR_3270"/>
<dbReference type="InterPro" id="IPR039424">
    <property type="entry name" value="SBP_5"/>
</dbReference>
<evidence type="ECO:0000313" key="6">
    <source>
        <dbReference type="EMBL" id="AEF84386.1"/>
    </source>
</evidence>
<reference evidence="6 7" key="2">
    <citation type="journal article" date="2011" name="ISME J.">
        <title>RNA-seq reveals cooperative metabolic interactions between two termite-gut spirochete species in co-culture.</title>
        <authorList>
            <person name="Rosenthal A.Z."/>
            <person name="Matson E.G."/>
            <person name="Eldar A."/>
            <person name="Leadbetter J.R."/>
        </authorList>
    </citation>
    <scope>NUCLEOTIDE SEQUENCE [LARGE SCALE GENOMIC DNA]</scope>
    <source>
        <strain evidence="7">ATCC BAA-887 / DSM 12427 / ZAS-2</strain>
    </source>
</reference>
<keyword evidence="7" id="KW-1185">Reference proteome</keyword>
<dbReference type="Proteomes" id="UP000009223">
    <property type="component" value="Chromosome"/>
</dbReference>
<dbReference type="Pfam" id="PF00496">
    <property type="entry name" value="SBP_bac_5"/>
    <property type="match status" value="1"/>
</dbReference>